<keyword evidence="11" id="KW-0739">Sodium transport</keyword>
<comment type="subcellular location">
    <subcellularLocation>
        <location evidence="1">Cell membrane</location>
        <topology evidence="1">Multi-pass membrane protein</topology>
    </subcellularLocation>
</comment>
<dbReference type="AlphaFoldDB" id="A0A1M6C8U6"/>
<evidence type="ECO:0000256" key="13">
    <source>
        <dbReference type="RuleBase" id="RU362091"/>
    </source>
</evidence>
<keyword evidence="9" id="KW-0406">Ion transport</keyword>
<reference evidence="16" key="1">
    <citation type="submission" date="2016-11" db="EMBL/GenBank/DDBJ databases">
        <authorList>
            <person name="Varghese N."/>
            <person name="Submissions S."/>
        </authorList>
    </citation>
    <scope>NUCLEOTIDE SEQUENCE [LARGE SCALE GENOMIC DNA]</scope>
    <source>
        <strain evidence="16">DSM 19858</strain>
    </source>
</reference>
<feature type="transmembrane region" description="Helical" evidence="14">
    <location>
        <begin position="378"/>
        <end position="396"/>
    </location>
</feature>
<evidence type="ECO:0000256" key="9">
    <source>
        <dbReference type="ARBA" id="ARBA00023065"/>
    </source>
</evidence>
<comment type="similarity">
    <text evidence="2 13">Belongs to the sodium:solute symporter (SSF) (TC 2.A.21) family.</text>
</comment>
<feature type="transmembrane region" description="Helical" evidence="14">
    <location>
        <begin position="160"/>
        <end position="178"/>
    </location>
</feature>
<dbReference type="InterPro" id="IPR050277">
    <property type="entry name" value="Sodium:Solute_Symporter"/>
</dbReference>
<evidence type="ECO:0000256" key="11">
    <source>
        <dbReference type="ARBA" id="ARBA00023201"/>
    </source>
</evidence>
<dbReference type="Pfam" id="PF00474">
    <property type="entry name" value="SSF"/>
    <property type="match status" value="1"/>
</dbReference>
<dbReference type="OrthoDB" id="1400010at2"/>
<evidence type="ECO:0000256" key="8">
    <source>
        <dbReference type="ARBA" id="ARBA00023053"/>
    </source>
</evidence>
<evidence type="ECO:0000256" key="12">
    <source>
        <dbReference type="ARBA" id="ARBA00033708"/>
    </source>
</evidence>
<evidence type="ECO:0000256" key="10">
    <source>
        <dbReference type="ARBA" id="ARBA00023136"/>
    </source>
</evidence>
<evidence type="ECO:0000256" key="6">
    <source>
        <dbReference type="ARBA" id="ARBA00022847"/>
    </source>
</evidence>
<keyword evidence="6" id="KW-0769">Symport</keyword>
<evidence type="ECO:0000256" key="14">
    <source>
        <dbReference type="SAM" id="Phobius"/>
    </source>
</evidence>
<dbReference type="Proteomes" id="UP000184543">
    <property type="component" value="Unassembled WGS sequence"/>
</dbReference>
<dbReference type="GO" id="GO:0005886">
    <property type="term" value="C:plasma membrane"/>
    <property type="evidence" value="ECO:0007669"/>
    <property type="project" value="UniProtKB-SubCell"/>
</dbReference>
<evidence type="ECO:0000256" key="4">
    <source>
        <dbReference type="ARBA" id="ARBA00022475"/>
    </source>
</evidence>
<feature type="transmembrane region" description="Helical" evidence="14">
    <location>
        <begin position="190"/>
        <end position="210"/>
    </location>
</feature>
<feature type="transmembrane region" description="Helical" evidence="14">
    <location>
        <begin position="436"/>
        <end position="455"/>
    </location>
</feature>
<dbReference type="PANTHER" id="PTHR48086">
    <property type="entry name" value="SODIUM/PROLINE SYMPORTER-RELATED"/>
    <property type="match status" value="1"/>
</dbReference>
<evidence type="ECO:0000256" key="5">
    <source>
        <dbReference type="ARBA" id="ARBA00022692"/>
    </source>
</evidence>
<feature type="transmembrane region" description="Helical" evidence="14">
    <location>
        <begin position="237"/>
        <end position="257"/>
    </location>
</feature>
<evidence type="ECO:0000256" key="3">
    <source>
        <dbReference type="ARBA" id="ARBA00022448"/>
    </source>
</evidence>
<feature type="transmembrane region" description="Helical" evidence="14">
    <location>
        <begin position="470"/>
        <end position="490"/>
    </location>
</feature>
<dbReference type="InterPro" id="IPR001734">
    <property type="entry name" value="Na/solute_symporter"/>
</dbReference>
<dbReference type="RefSeq" id="WP_072988511.1">
    <property type="nucleotide sequence ID" value="NZ_FQYU01000001.1"/>
</dbReference>
<evidence type="ECO:0000313" key="15">
    <source>
        <dbReference type="EMBL" id="SHI57429.1"/>
    </source>
</evidence>
<dbReference type="Gene3D" id="1.20.1730.10">
    <property type="entry name" value="Sodium/glucose cotransporter"/>
    <property type="match status" value="1"/>
</dbReference>
<organism evidence="15 16">
    <name type="scientific">Pseudozobellia thermophila</name>
    <dbReference type="NCBI Taxonomy" id="192903"/>
    <lineage>
        <taxon>Bacteria</taxon>
        <taxon>Pseudomonadati</taxon>
        <taxon>Bacteroidota</taxon>
        <taxon>Flavobacteriia</taxon>
        <taxon>Flavobacteriales</taxon>
        <taxon>Flavobacteriaceae</taxon>
        <taxon>Pseudozobellia</taxon>
    </lineage>
</organism>
<keyword evidence="4" id="KW-1003">Cell membrane</keyword>
<dbReference type="GO" id="GO:0006814">
    <property type="term" value="P:sodium ion transport"/>
    <property type="evidence" value="ECO:0007669"/>
    <property type="project" value="UniProtKB-KW"/>
</dbReference>
<gene>
    <name evidence="15" type="ORF">SAMN04488513_101684</name>
</gene>
<dbReference type="GO" id="GO:0015293">
    <property type="term" value="F:symporter activity"/>
    <property type="evidence" value="ECO:0007669"/>
    <property type="project" value="UniProtKB-KW"/>
</dbReference>
<comment type="catalytic activity">
    <reaction evidence="12">
        <text>L-proline(in) + Na(+)(in) = L-proline(out) + Na(+)(out)</text>
        <dbReference type="Rhea" id="RHEA:28967"/>
        <dbReference type="ChEBI" id="CHEBI:29101"/>
        <dbReference type="ChEBI" id="CHEBI:60039"/>
    </reaction>
</comment>
<keyword evidence="5 14" id="KW-0812">Transmembrane</keyword>
<dbReference type="STRING" id="192903.SAMN04488513_101684"/>
<evidence type="ECO:0000313" key="16">
    <source>
        <dbReference type="Proteomes" id="UP000184543"/>
    </source>
</evidence>
<evidence type="ECO:0000256" key="7">
    <source>
        <dbReference type="ARBA" id="ARBA00022989"/>
    </source>
</evidence>
<evidence type="ECO:0000256" key="1">
    <source>
        <dbReference type="ARBA" id="ARBA00004651"/>
    </source>
</evidence>
<feature type="transmembrane region" description="Helical" evidence="14">
    <location>
        <begin position="326"/>
        <end position="346"/>
    </location>
</feature>
<feature type="transmembrane region" description="Helical" evidence="14">
    <location>
        <begin position="46"/>
        <end position="65"/>
    </location>
</feature>
<dbReference type="InterPro" id="IPR038377">
    <property type="entry name" value="Na/Glc_symporter_sf"/>
</dbReference>
<keyword evidence="3" id="KW-0813">Transport</keyword>
<keyword evidence="16" id="KW-1185">Reference proteome</keyword>
<evidence type="ECO:0000256" key="2">
    <source>
        <dbReference type="ARBA" id="ARBA00006434"/>
    </source>
</evidence>
<feature type="transmembrane region" description="Helical" evidence="14">
    <location>
        <begin position="6"/>
        <end position="25"/>
    </location>
</feature>
<sequence length="500" mass="54102">MNEYYPQITLISLLAFLAVLCYLVIKSRIKDENIETYALGSKSFSSFSVALSLAASLTSAATFIINPGFISLYGLSAYLAFGVVMPLAIFVALVVLMKRFRQYGINVKSLTIADWVGKRYGSSFLKLFFGLLSTLLITFIVLICVGITKVIAKAVSADELTILIILVAVVFSYMLAGGANSMVYTNSLQAIMMVVVAVLLLGSGAEYFFAGGGESILSRLNAIDPNLTKTFNGSSPLFRDFFEVVVCNAIVGIAIVCQPHILTKSLLIKKDKQVNRFLVYSILLLVIFFSVVITGFYARLNFPDLMDGGQLLTMDGIIPAYVVDRFPIYVGILVILGLIAAGLSTLEGLIQSIPTTLTNDLVMPIVGRYREGISAIHVNRAITFLVAIAAIILSYGQLVNPSLSVGIFAQNGVYAFFSAAFVPVFFGIFTKTTNRYIPIVSSIVAVVVHFGIYYLELTPYMEGATVKNPAIASAIALMVSTAVGTAIYLVKPMKTMSHES</sequence>
<accession>A0A1M6C8U6</accession>
<proteinExistence type="inferred from homology"/>
<name>A0A1M6C8U6_9FLAO</name>
<feature type="transmembrane region" description="Helical" evidence="14">
    <location>
        <begin position="77"/>
        <end position="96"/>
    </location>
</feature>
<keyword evidence="10 14" id="KW-0472">Membrane</keyword>
<feature type="transmembrane region" description="Helical" evidence="14">
    <location>
        <begin position="127"/>
        <end position="148"/>
    </location>
</feature>
<keyword evidence="7 14" id="KW-1133">Transmembrane helix</keyword>
<dbReference type="PROSITE" id="PS50283">
    <property type="entry name" value="NA_SOLUT_SYMP_3"/>
    <property type="match status" value="1"/>
</dbReference>
<dbReference type="EMBL" id="FQYU01000001">
    <property type="protein sequence ID" value="SHI57429.1"/>
    <property type="molecule type" value="Genomic_DNA"/>
</dbReference>
<dbReference type="PANTHER" id="PTHR48086:SF3">
    <property type="entry name" value="SODIUM_PROLINE SYMPORTER"/>
    <property type="match status" value="1"/>
</dbReference>
<feature type="transmembrane region" description="Helical" evidence="14">
    <location>
        <begin position="277"/>
        <end position="298"/>
    </location>
</feature>
<keyword evidence="8" id="KW-0915">Sodium</keyword>
<protein>
    <submittedName>
        <fullName evidence="15">Sodium/pantothenate symporter</fullName>
    </submittedName>
</protein>
<feature type="transmembrane region" description="Helical" evidence="14">
    <location>
        <begin position="408"/>
        <end position="429"/>
    </location>
</feature>